<dbReference type="PANTHER" id="PTHR46114:SF1">
    <property type="entry name" value="ZAD DOMAIN-CONTAINING PROTEIN"/>
    <property type="match status" value="1"/>
</dbReference>
<proteinExistence type="predicted"/>
<dbReference type="PANTHER" id="PTHR46114">
    <property type="entry name" value="APPLE DOMAIN-CONTAINING PROTEIN"/>
    <property type="match status" value="1"/>
</dbReference>
<protein>
    <submittedName>
        <fullName evidence="1">Uncharacterized protein</fullName>
    </submittedName>
</protein>
<gene>
    <name evidence="1" type="ORF">LAZ67_11001501</name>
</gene>
<reference evidence="1 2" key="1">
    <citation type="submission" date="2022-01" db="EMBL/GenBank/DDBJ databases">
        <title>A chromosomal length assembly of Cordylochernes scorpioides.</title>
        <authorList>
            <person name="Zeh D."/>
            <person name="Zeh J."/>
        </authorList>
    </citation>
    <scope>NUCLEOTIDE SEQUENCE [LARGE SCALE GENOMIC DNA]</scope>
    <source>
        <strain evidence="1">IN4F17</strain>
        <tissue evidence="1">Whole Body</tissue>
    </source>
</reference>
<dbReference type="EMBL" id="CP092873">
    <property type="protein sequence ID" value="UYV73934.1"/>
    <property type="molecule type" value="Genomic_DNA"/>
</dbReference>
<sequence>MSLKIHFLHSHLDFFPDNLGAVSDEHVIPTKPAWNVLGNRDRGCVMGFPHGDSKGQRQV</sequence>
<keyword evidence="2" id="KW-1185">Reference proteome</keyword>
<evidence type="ECO:0000313" key="2">
    <source>
        <dbReference type="Proteomes" id="UP001235939"/>
    </source>
</evidence>
<name>A0ABY6KYH6_9ARAC</name>
<organism evidence="1 2">
    <name type="scientific">Cordylochernes scorpioides</name>
    <dbReference type="NCBI Taxonomy" id="51811"/>
    <lineage>
        <taxon>Eukaryota</taxon>
        <taxon>Metazoa</taxon>
        <taxon>Ecdysozoa</taxon>
        <taxon>Arthropoda</taxon>
        <taxon>Chelicerata</taxon>
        <taxon>Arachnida</taxon>
        <taxon>Pseudoscorpiones</taxon>
        <taxon>Cheliferoidea</taxon>
        <taxon>Chernetidae</taxon>
        <taxon>Cordylochernes</taxon>
    </lineage>
</organism>
<dbReference type="Proteomes" id="UP001235939">
    <property type="component" value="Chromosome 11"/>
</dbReference>
<evidence type="ECO:0000313" key="1">
    <source>
        <dbReference type="EMBL" id="UYV73934.1"/>
    </source>
</evidence>
<accession>A0ABY6KYH6</accession>